<evidence type="ECO:0000256" key="3">
    <source>
        <dbReference type="SAM" id="MobiDB-lite"/>
    </source>
</evidence>
<feature type="signal peptide" evidence="4">
    <location>
        <begin position="1"/>
        <end position="25"/>
    </location>
</feature>
<evidence type="ECO:0008006" key="7">
    <source>
        <dbReference type="Google" id="ProtNLM"/>
    </source>
</evidence>
<dbReference type="AlphaFoldDB" id="A0AA88AYC6"/>
<comment type="similarity">
    <text evidence="1">Belongs to the STIG1 family.</text>
</comment>
<proteinExistence type="inferred from homology"/>
<evidence type="ECO:0000313" key="6">
    <source>
        <dbReference type="Proteomes" id="UP001187192"/>
    </source>
</evidence>
<dbReference type="Gramene" id="FCD_00023846-RA">
    <property type="protein sequence ID" value="FCD_00023846-RA:cds"/>
    <property type="gene ID" value="FCD_00023846"/>
</dbReference>
<gene>
    <name evidence="5" type="ORF">TIFTF001_020797</name>
</gene>
<comment type="caution">
    <text evidence="5">The sequence shown here is derived from an EMBL/GenBank/DDBJ whole genome shotgun (WGS) entry which is preliminary data.</text>
</comment>
<evidence type="ECO:0000313" key="5">
    <source>
        <dbReference type="EMBL" id="GMN51651.1"/>
    </source>
</evidence>
<sequence>MFANAQTSTILFIIQLLILFGIGEGGSKSPFGLRANDTDDNSTSSPWLKKTFKPRDPGCWKRQWICKQPGEWPPTKRCCKNVCVDVTTDVNNCGKCGVICPFLWQCCRGFCSNTNISPLNCGKCGNICPIGIPCYFGMCGYAQPVPPWPFPPFPPRPPFPPFPPRPPFPPFPPRPPFPPKPPLPPKPPMPPFPPKPPMPPMPPFPPKPPMPPLPPMPPRPPAPPTSDQ</sequence>
<feature type="region of interest" description="Disordered" evidence="3">
    <location>
        <begin position="173"/>
        <end position="228"/>
    </location>
</feature>
<feature type="chain" id="PRO_5041683791" description="Stigma-specific protein Stig1" evidence="4">
    <location>
        <begin position="26"/>
        <end position="228"/>
    </location>
</feature>
<dbReference type="PANTHER" id="PTHR33227:SF48">
    <property type="entry name" value="STIGMA-SPECIFIC STIG1-LIKE PROTEIN 4"/>
    <property type="match status" value="1"/>
</dbReference>
<name>A0AA88AYC6_FICCA</name>
<dbReference type="InterPro" id="IPR006969">
    <property type="entry name" value="Stig-like"/>
</dbReference>
<dbReference type="PANTHER" id="PTHR33227">
    <property type="entry name" value="STIGMA-SPECIFIC STIG1-LIKE PROTEIN 3"/>
    <property type="match status" value="1"/>
</dbReference>
<protein>
    <recommendedName>
        <fullName evidence="7">Stigma-specific protein Stig1</fullName>
    </recommendedName>
</protein>
<organism evidence="5 6">
    <name type="scientific">Ficus carica</name>
    <name type="common">Common fig</name>
    <dbReference type="NCBI Taxonomy" id="3494"/>
    <lineage>
        <taxon>Eukaryota</taxon>
        <taxon>Viridiplantae</taxon>
        <taxon>Streptophyta</taxon>
        <taxon>Embryophyta</taxon>
        <taxon>Tracheophyta</taxon>
        <taxon>Spermatophyta</taxon>
        <taxon>Magnoliopsida</taxon>
        <taxon>eudicotyledons</taxon>
        <taxon>Gunneridae</taxon>
        <taxon>Pentapetalae</taxon>
        <taxon>rosids</taxon>
        <taxon>fabids</taxon>
        <taxon>Rosales</taxon>
        <taxon>Moraceae</taxon>
        <taxon>Ficeae</taxon>
        <taxon>Ficus</taxon>
    </lineage>
</organism>
<evidence type="ECO:0000256" key="2">
    <source>
        <dbReference type="ARBA" id="ARBA00022729"/>
    </source>
</evidence>
<keyword evidence="2 4" id="KW-0732">Signal</keyword>
<reference evidence="5" key="1">
    <citation type="submission" date="2023-07" db="EMBL/GenBank/DDBJ databases">
        <title>draft genome sequence of fig (Ficus carica).</title>
        <authorList>
            <person name="Takahashi T."/>
            <person name="Nishimura K."/>
        </authorList>
    </citation>
    <scope>NUCLEOTIDE SEQUENCE</scope>
</reference>
<dbReference type="EMBL" id="BTGU01000038">
    <property type="protein sequence ID" value="GMN51651.1"/>
    <property type="molecule type" value="Genomic_DNA"/>
</dbReference>
<dbReference type="Pfam" id="PF04885">
    <property type="entry name" value="Stig1"/>
    <property type="match status" value="1"/>
</dbReference>
<keyword evidence="6" id="KW-1185">Reference proteome</keyword>
<accession>A0AA88AYC6</accession>
<dbReference type="Proteomes" id="UP001187192">
    <property type="component" value="Unassembled WGS sequence"/>
</dbReference>
<evidence type="ECO:0000256" key="1">
    <source>
        <dbReference type="ARBA" id="ARBA00006010"/>
    </source>
</evidence>
<evidence type="ECO:0000256" key="4">
    <source>
        <dbReference type="SAM" id="SignalP"/>
    </source>
</evidence>